<evidence type="ECO:0000256" key="1">
    <source>
        <dbReference type="SAM" id="Coils"/>
    </source>
</evidence>
<evidence type="ECO:0008006" key="4">
    <source>
        <dbReference type="Google" id="ProtNLM"/>
    </source>
</evidence>
<feature type="non-terminal residue" evidence="2">
    <location>
        <position position="1"/>
    </location>
</feature>
<evidence type="ECO:0000313" key="3">
    <source>
        <dbReference type="Proteomes" id="UP001231109"/>
    </source>
</evidence>
<accession>A0ABT9I585</accession>
<keyword evidence="3" id="KW-1185">Reference proteome</keyword>
<dbReference type="RefSeq" id="WP_305977670.1">
    <property type="nucleotide sequence ID" value="NZ_JAPJDZ010000196.1"/>
</dbReference>
<keyword evidence="1" id="KW-0175">Coiled coil</keyword>
<dbReference type="InterPro" id="IPR011335">
    <property type="entry name" value="Restrct_endonuc-II-like"/>
</dbReference>
<gene>
    <name evidence="2" type="ORF">ORJ04_21635</name>
</gene>
<dbReference type="EMBL" id="JAPJDZ010000196">
    <property type="protein sequence ID" value="MDP5138553.1"/>
    <property type="molecule type" value="Genomic_DNA"/>
</dbReference>
<comment type="caution">
    <text evidence="2">The sequence shown here is derived from an EMBL/GenBank/DDBJ whole genome shotgun (WGS) entry which is preliminary data.</text>
</comment>
<name>A0ABT9I585_9GAMM</name>
<dbReference type="Proteomes" id="UP001231109">
    <property type="component" value="Unassembled WGS sequence"/>
</dbReference>
<organism evidence="2 3">
    <name type="scientific">Rheinheimera baltica</name>
    <dbReference type="NCBI Taxonomy" id="67576"/>
    <lineage>
        <taxon>Bacteria</taxon>
        <taxon>Pseudomonadati</taxon>
        <taxon>Pseudomonadota</taxon>
        <taxon>Gammaproteobacteria</taxon>
        <taxon>Chromatiales</taxon>
        <taxon>Chromatiaceae</taxon>
        <taxon>Rheinheimera</taxon>
    </lineage>
</organism>
<sequence>LLIPESYPLHTYLQCVKNLQLVVELFWNTQELIDYEGSIDWFCYDEKCRYQYGENKSVLFNEDDSESIRWDQTGQKSTLLWHYWLNRGVEQFLSSEMANSQIGSEEYQDANLTAVTKAMRSCLQLEALYGIGNTVAVTEDTDIPLFELMLTNELHSAMFAKEYVSPLHNRIVAGTPLLVALKDLMMHGFVDGENRLPFTWSDLKAKTSRIKDWYLSEQTSDSREAKAQAAISFWSQNLKSVSDELKNSNRKPIAKLHEKPFLQLGNFFLQLPWLMFDSNHFNAAVNNLRRLNNRRPELKTETQQAEEHLADSMRKLGFHVVVGYQPAKTVEDDVGEIDLICHQGGTVLMLEVKTGYVRSSSAEIWLHKNTTLRKASWQLQRKSAKFPTMLLNDESLKQQLGISGADYQLHCWIVDTCIEFDGQLIGGYRVVSRETLEVVMRDEMHMLCSLERMQPVRNTLYPDGFSAQKFVDVIESEAVWTKCGLAV</sequence>
<feature type="coiled-coil region" evidence="1">
    <location>
        <begin position="281"/>
        <end position="308"/>
    </location>
</feature>
<evidence type="ECO:0000313" key="2">
    <source>
        <dbReference type="EMBL" id="MDP5138553.1"/>
    </source>
</evidence>
<dbReference type="SUPFAM" id="SSF52980">
    <property type="entry name" value="Restriction endonuclease-like"/>
    <property type="match status" value="1"/>
</dbReference>
<protein>
    <recommendedName>
        <fullName evidence="4">NERD domain-containing protein</fullName>
    </recommendedName>
</protein>
<reference evidence="2 3" key="1">
    <citation type="submission" date="2022-11" db="EMBL/GenBank/DDBJ databases">
        <title>Viruses from the air-sea interface of a natural surface slick.</title>
        <authorList>
            <person name="Rahlff J."/>
            <person name="Holmfeldt K."/>
        </authorList>
    </citation>
    <scope>NUCLEOTIDE SEQUENCE [LARGE SCALE GENOMIC DNA]</scope>
    <source>
        <strain evidence="2 3">SMS4</strain>
    </source>
</reference>
<proteinExistence type="predicted"/>